<comment type="caution">
    <text evidence="6">The sequence shown here is derived from an EMBL/GenBank/DDBJ whole genome shotgun (WGS) entry which is preliminary data.</text>
</comment>
<keyword evidence="7" id="KW-1185">Reference proteome</keyword>
<evidence type="ECO:0000256" key="4">
    <source>
        <dbReference type="ARBA" id="ARBA00022840"/>
    </source>
</evidence>
<keyword evidence="3" id="KW-0547">Nucleotide-binding</keyword>
<keyword evidence="4 6" id="KW-0067">ATP-binding</keyword>
<dbReference type="SUPFAM" id="SSF52540">
    <property type="entry name" value="P-loop containing nucleoside triphosphate hydrolases"/>
    <property type="match status" value="1"/>
</dbReference>
<name>A0A660L6I6_9BACL</name>
<dbReference type="InterPro" id="IPR003593">
    <property type="entry name" value="AAA+_ATPase"/>
</dbReference>
<dbReference type="Pfam" id="PF00005">
    <property type="entry name" value="ABC_tran"/>
    <property type="match status" value="1"/>
</dbReference>
<dbReference type="Proteomes" id="UP000267019">
    <property type="component" value="Unassembled WGS sequence"/>
</dbReference>
<dbReference type="SMART" id="SM00382">
    <property type="entry name" value="AAA"/>
    <property type="match status" value="1"/>
</dbReference>
<dbReference type="InterPro" id="IPR027417">
    <property type="entry name" value="P-loop_NTPase"/>
</dbReference>
<keyword evidence="2" id="KW-0813">Transport</keyword>
<gene>
    <name evidence="6" type="ORF">C7438_0075</name>
</gene>
<dbReference type="EMBL" id="RBIJ01000001">
    <property type="protein sequence ID" value="RKQ88442.1"/>
    <property type="molecule type" value="Genomic_DNA"/>
</dbReference>
<dbReference type="GO" id="GO:0016887">
    <property type="term" value="F:ATP hydrolysis activity"/>
    <property type="evidence" value="ECO:0007669"/>
    <property type="project" value="InterPro"/>
</dbReference>
<dbReference type="PROSITE" id="PS00211">
    <property type="entry name" value="ABC_TRANSPORTER_1"/>
    <property type="match status" value="1"/>
</dbReference>
<dbReference type="Gene3D" id="3.40.50.300">
    <property type="entry name" value="P-loop containing nucleotide triphosphate hydrolases"/>
    <property type="match status" value="1"/>
</dbReference>
<evidence type="ECO:0000256" key="2">
    <source>
        <dbReference type="ARBA" id="ARBA00022448"/>
    </source>
</evidence>
<sequence length="281" mass="30202">MREMDGKSAGLRVDGLRVGYRGTPLLAGVEFSVRPGEVVAILGPNGVGKSTVLKTILGFLRPLGGKAYWVGKDGDTLPPLRVAGYVPQQAEVAFGYTALDYVLMGRTPHLGLFSAPGARDVELARAALRRVGVEHLAARGVSSLSGGEFRRVLVARALARVPELLVLDEPEAHLDVRQRLEVLALLRELADRERLAVLFTTHAPEAALGFADRAVLFFSDGTTEAVSLPAGLTEGRLERLYGVPFVRLELPPSGKDGVPFVPVPVFPSTFRQGAHRDRGVK</sequence>
<comment type="similarity">
    <text evidence="1">Belongs to the ABC transporter superfamily.</text>
</comment>
<evidence type="ECO:0000313" key="7">
    <source>
        <dbReference type="Proteomes" id="UP000267019"/>
    </source>
</evidence>
<protein>
    <submittedName>
        <fullName evidence="6">Iron complex transport system ATP-binding protein</fullName>
    </submittedName>
</protein>
<dbReference type="PROSITE" id="PS50893">
    <property type="entry name" value="ABC_TRANSPORTER_2"/>
    <property type="match status" value="1"/>
</dbReference>
<dbReference type="GO" id="GO:0005524">
    <property type="term" value="F:ATP binding"/>
    <property type="evidence" value="ECO:0007669"/>
    <property type="project" value="UniProtKB-KW"/>
</dbReference>
<dbReference type="InterPro" id="IPR050153">
    <property type="entry name" value="Metal_Ion_Import_ABC"/>
</dbReference>
<dbReference type="RefSeq" id="WP_170143443.1">
    <property type="nucleotide sequence ID" value="NZ_RBIJ01000001.1"/>
</dbReference>
<reference evidence="6 7" key="1">
    <citation type="submission" date="2018-10" db="EMBL/GenBank/DDBJ databases">
        <title>Genomic Encyclopedia of Type Strains, Phase IV (KMG-IV): sequencing the most valuable type-strain genomes for metagenomic binning, comparative biology and taxonomic classification.</title>
        <authorList>
            <person name="Goeker M."/>
        </authorList>
    </citation>
    <scope>NUCLEOTIDE SEQUENCE [LARGE SCALE GENOMIC DNA]</scope>
    <source>
        <strain evidence="6 7">DSM 22653</strain>
    </source>
</reference>
<dbReference type="PANTHER" id="PTHR42734:SF6">
    <property type="entry name" value="MOLYBDATE IMPORT ATP-BINDING PROTEIN MOLC"/>
    <property type="match status" value="1"/>
</dbReference>
<evidence type="ECO:0000256" key="1">
    <source>
        <dbReference type="ARBA" id="ARBA00005417"/>
    </source>
</evidence>
<accession>A0A660L6I6</accession>
<organism evidence="6 7">
    <name type="scientific">Brockia lithotrophica</name>
    <dbReference type="NCBI Taxonomy" id="933949"/>
    <lineage>
        <taxon>Bacteria</taxon>
        <taxon>Bacillati</taxon>
        <taxon>Bacillota</taxon>
        <taxon>Bacilli</taxon>
        <taxon>Bacillales</taxon>
        <taxon>Bacillales Family X. Incertae Sedis</taxon>
        <taxon>Brockia</taxon>
    </lineage>
</organism>
<evidence type="ECO:0000313" key="6">
    <source>
        <dbReference type="EMBL" id="RKQ88442.1"/>
    </source>
</evidence>
<dbReference type="InterPro" id="IPR003439">
    <property type="entry name" value="ABC_transporter-like_ATP-bd"/>
</dbReference>
<feature type="domain" description="ABC transporter" evidence="5">
    <location>
        <begin position="11"/>
        <end position="245"/>
    </location>
</feature>
<proteinExistence type="inferred from homology"/>
<evidence type="ECO:0000256" key="3">
    <source>
        <dbReference type="ARBA" id="ARBA00022741"/>
    </source>
</evidence>
<evidence type="ECO:0000259" key="5">
    <source>
        <dbReference type="PROSITE" id="PS50893"/>
    </source>
</evidence>
<dbReference type="AlphaFoldDB" id="A0A660L6I6"/>
<dbReference type="PANTHER" id="PTHR42734">
    <property type="entry name" value="METAL TRANSPORT SYSTEM ATP-BINDING PROTEIN TM_0124-RELATED"/>
    <property type="match status" value="1"/>
</dbReference>
<dbReference type="InterPro" id="IPR017871">
    <property type="entry name" value="ABC_transporter-like_CS"/>
</dbReference>